<keyword evidence="12" id="KW-1185">Reference proteome</keyword>
<sequence>MLQCAGCDGVRLLSEPGMAALLRGALRGWERECLRVDPTGELACTPHPRTLGAKGTHPWITTDYAEPLLEFITPPAPDVGETLDFLRNVHRYAARRIGDEWLWAGSMPCRIGRDEDIPIAHYGTTNEARFRQVYREGLGLRYGKAMQTIAGAHYNWSLPAPFWEALYERCPQQPSLRAEVDERYFGLVRNMLRFGWLVLYLFGASPAVGASFVQGRSTRLHALGASTLYGPWATSLRMSRLGYQNRVQDKLVIGCNSLKEYVRTLDAAVRTPDPYYATLGVREGAAWKQLSAHVLQTEAEWYAPIRPKRTDAAGLRPAQALRAHGVQYVEVRLLDIDPFIDIGVHAQQAHFLDTLLLLCLLRASPPISPREYAENDENLHRVAAGGRDPRLHLLLHNREYPMRALAHRLVDDMLPVAEVLDAAHAGQEHRNALAAARACIDDPGSTPSARVLNAVQQAGGHATFALEQARVHTAALQSQPLTPFWQERMDRSVADSLTEDERLHALPQEPFEDYVARYLGG</sequence>
<evidence type="ECO:0000259" key="10">
    <source>
        <dbReference type="Pfam" id="PF04262"/>
    </source>
</evidence>
<dbReference type="AlphaFoldDB" id="U5NBR1"/>
<dbReference type="NCBIfam" id="TIGR01434">
    <property type="entry name" value="glu_cys_ligase"/>
    <property type="match status" value="1"/>
</dbReference>
<feature type="domain" description="Glutamate--cysteine ligase" evidence="10">
    <location>
        <begin position="12"/>
        <end position="382"/>
    </location>
</feature>
<gene>
    <name evidence="8 11" type="primary">gshA</name>
    <name evidence="11" type="ORF">Cenrod_1534</name>
</gene>
<dbReference type="HAMAP" id="MF_00578">
    <property type="entry name" value="Glu_cys_ligase"/>
    <property type="match status" value="1"/>
</dbReference>
<dbReference type="GO" id="GO:0005829">
    <property type="term" value="C:cytosol"/>
    <property type="evidence" value="ECO:0007669"/>
    <property type="project" value="TreeGrafter"/>
</dbReference>
<keyword evidence="6 8" id="KW-0067">ATP-binding</keyword>
<keyword evidence="3 8" id="KW-0436">Ligase</keyword>
<evidence type="ECO:0000256" key="4">
    <source>
        <dbReference type="ARBA" id="ARBA00022684"/>
    </source>
</evidence>
<evidence type="ECO:0000256" key="1">
    <source>
        <dbReference type="ARBA" id="ARBA00005006"/>
    </source>
</evidence>
<dbReference type="eggNOG" id="COG2918">
    <property type="taxonomic scope" value="Bacteria"/>
</dbReference>
<evidence type="ECO:0000256" key="6">
    <source>
        <dbReference type="ARBA" id="ARBA00022840"/>
    </source>
</evidence>
<evidence type="ECO:0000256" key="5">
    <source>
        <dbReference type="ARBA" id="ARBA00022741"/>
    </source>
</evidence>
<organism evidence="11 12">
    <name type="scientific">Candidatus Symbiobacter mobilis CR</name>
    <dbReference type="NCBI Taxonomy" id="946483"/>
    <lineage>
        <taxon>Bacteria</taxon>
        <taxon>Pseudomonadati</taxon>
        <taxon>Pseudomonadota</taxon>
        <taxon>Betaproteobacteria</taxon>
        <taxon>Burkholderiales</taxon>
        <taxon>Comamonadaceae</taxon>
    </lineage>
</organism>
<dbReference type="InterPro" id="IPR007370">
    <property type="entry name" value="Glu_cys_ligase"/>
</dbReference>
<dbReference type="GO" id="GO:0006750">
    <property type="term" value="P:glutathione biosynthetic process"/>
    <property type="evidence" value="ECO:0007669"/>
    <property type="project" value="UniProtKB-UniRule"/>
</dbReference>
<dbReference type="InterPro" id="IPR006334">
    <property type="entry name" value="Glut_cys_ligase"/>
</dbReference>
<reference evidence="11 12" key="1">
    <citation type="journal article" date="2013" name="Genome Biol.">
        <title>Genomic analysis reveals key aspects of prokaryotic symbiosis in the phototrophic consortium "Chlorochromatium aggregatum".</title>
        <authorList>
            <person name="Liu Z."/>
            <person name="Muller J."/>
            <person name="Li T."/>
            <person name="Alvey R.M."/>
            <person name="Vogl K."/>
            <person name="Frigaard N.U."/>
            <person name="Rockwell N.C."/>
            <person name="Boyd E.S."/>
            <person name="Tomsho L.P."/>
            <person name="Schuster S.C."/>
            <person name="Henke P."/>
            <person name="Rohde M."/>
            <person name="Overmann J."/>
            <person name="Bryant D.A."/>
        </authorList>
    </citation>
    <scope>NUCLEOTIDE SEQUENCE [LARGE SCALE GENOMIC DNA]</scope>
    <source>
        <strain evidence="11">CR</strain>
    </source>
</reference>
<evidence type="ECO:0000256" key="2">
    <source>
        <dbReference type="ARBA" id="ARBA00008772"/>
    </source>
</evidence>
<proteinExistence type="inferred from homology"/>
<dbReference type="InterPro" id="IPR014746">
    <property type="entry name" value="Gln_synth/guanido_kin_cat_dom"/>
</dbReference>
<evidence type="ECO:0000313" key="12">
    <source>
        <dbReference type="Proteomes" id="UP000017184"/>
    </source>
</evidence>
<dbReference type="PANTHER" id="PTHR38761:SF1">
    <property type="entry name" value="GLUTAMATE--CYSTEINE LIGASE"/>
    <property type="match status" value="1"/>
</dbReference>
<comment type="similarity">
    <text evidence="2 8">Belongs to the glutamate--cysteine ligase type 1 family. Type 1 subfamily.</text>
</comment>
<dbReference type="PATRIC" id="fig|946483.4.peg.1551"/>
<evidence type="ECO:0000256" key="9">
    <source>
        <dbReference type="RuleBase" id="RU004391"/>
    </source>
</evidence>
<protein>
    <recommendedName>
        <fullName evidence="8">Glutamate--cysteine ligase</fullName>
        <ecNumber evidence="8">6.3.2.2</ecNumber>
    </recommendedName>
    <alternativeName>
        <fullName evidence="8">Gamma-ECS</fullName>
        <shortName evidence="8">GCS</shortName>
    </alternativeName>
    <alternativeName>
        <fullName evidence="8">Gamma-glutamylcysteine synthetase</fullName>
    </alternativeName>
</protein>
<keyword evidence="5 8" id="KW-0547">Nucleotide-binding</keyword>
<evidence type="ECO:0000256" key="3">
    <source>
        <dbReference type="ARBA" id="ARBA00022598"/>
    </source>
</evidence>
<accession>U5NBR1</accession>
<evidence type="ECO:0000313" key="11">
    <source>
        <dbReference type="EMBL" id="AGX87619.1"/>
    </source>
</evidence>
<comment type="pathway">
    <text evidence="1 8 9">Sulfur metabolism; glutathione biosynthesis; glutathione from L-cysteine and L-glutamate: step 1/2.</text>
</comment>
<name>U5NBR1_9BURK</name>
<dbReference type="OrthoDB" id="9803907at2"/>
<dbReference type="EMBL" id="CP004885">
    <property type="protein sequence ID" value="AGX87619.1"/>
    <property type="molecule type" value="Genomic_DNA"/>
</dbReference>
<keyword evidence="4 8" id="KW-0317">Glutathione biosynthesis</keyword>
<dbReference type="UniPathway" id="UPA00142">
    <property type="reaction ID" value="UER00209"/>
</dbReference>
<dbReference type="RefSeq" id="WP_022773334.1">
    <property type="nucleotide sequence ID" value="NC_022576.1"/>
</dbReference>
<dbReference type="STRING" id="946483.Cenrod_1534"/>
<dbReference type="EC" id="6.3.2.2" evidence="8"/>
<dbReference type="SUPFAM" id="SSF55931">
    <property type="entry name" value="Glutamine synthetase/guanido kinase"/>
    <property type="match status" value="1"/>
</dbReference>
<dbReference type="HOGENOM" id="CLU_020728_3_0_4"/>
<dbReference type="GO" id="GO:0004357">
    <property type="term" value="F:glutamate-cysteine ligase activity"/>
    <property type="evidence" value="ECO:0007669"/>
    <property type="project" value="UniProtKB-UniRule"/>
</dbReference>
<evidence type="ECO:0000256" key="7">
    <source>
        <dbReference type="ARBA" id="ARBA00048819"/>
    </source>
</evidence>
<dbReference type="Proteomes" id="UP000017184">
    <property type="component" value="Chromosome"/>
</dbReference>
<evidence type="ECO:0000256" key="8">
    <source>
        <dbReference type="HAMAP-Rule" id="MF_00578"/>
    </source>
</evidence>
<dbReference type="GO" id="GO:0046872">
    <property type="term" value="F:metal ion binding"/>
    <property type="evidence" value="ECO:0007669"/>
    <property type="project" value="TreeGrafter"/>
</dbReference>
<dbReference type="KEGG" id="cbx:Cenrod_1534"/>
<dbReference type="PANTHER" id="PTHR38761">
    <property type="entry name" value="GLUTAMATE--CYSTEINE LIGASE"/>
    <property type="match status" value="1"/>
</dbReference>
<comment type="catalytic activity">
    <reaction evidence="7 8 9">
        <text>L-cysteine + L-glutamate + ATP = gamma-L-glutamyl-L-cysteine + ADP + phosphate + H(+)</text>
        <dbReference type="Rhea" id="RHEA:13285"/>
        <dbReference type="ChEBI" id="CHEBI:15378"/>
        <dbReference type="ChEBI" id="CHEBI:29985"/>
        <dbReference type="ChEBI" id="CHEBI:30616"/>
        <dbReference type="ChEBI" id="CHEBI:35235"/>
        <dbReference type="ChEBI" id="CHEBI:43474"/>
        <dbReference type="ChEBI" id="CHEBI:58173"/>
        <dbReference type="ChEBI" id="CHEBI:456216"/>
        <dbReference type="EC" id="6.3.2.2"/>
    </reaction>
</comment>
<dbReference type="Gene3D" id="3.30.590.20">
    <property type="match status" value="1"/>
</dbReference>
<dbReference type="GO" id="GO:0005524">
    <property type="term" value="F:ATP binding"/>
    <property type="evidence" value="ECO:0007669"/>
    <property type="project" value="UniProtKB-KW"/>
</dbReference>
<dbReference type="Pfam" id="PF04262">
    <property type="entry name" value="Glu_cys_ligase"/>
    <property type="match status" value="1"/>
</dbReference>